<dbReference type="InterPro" id="IPR019734">
    <property type="entry name" value="TPR_rpt"/>
</dbReference>
<dbReference type="RefSeq" id="WP_277859557.1">
    <property type="nucleotide sequence ID" value="NZ_JARRAG010000001.1"/>
</dbReference>
<feature type="transmembrane region" description="Helical" evidence="4">
    <location>
        <begin position="219"/>
        <end position="238"/>
    </location>
</feature>
<feature type="transmembrane region" description="Helical" evidence="4">
    <location>
        <begin position="58"/>
        <end position="78"/>
    </location>
</feature>
<dbReference type="SUPFAM" id="SSF48452">
    <property type="entry name" value="TPR-like"/>
    <property type="match status" value="1"/>
</dbReference>
<accession>A0ABT6F6I7</accession>
<feature type="transmembrane region" description="Helical" evidence="4">
    <location>
        <begin position="365"/>
        <end position="386"/>
    </location>
</feature>
<feature type="compositionally biased region" description="Basic and acidic residues" evidence="3">
    <location>
        <begin position="11"/>
        <end position="24"/>
    </location>
</feature>
<dbReference type="InterPro" id="IPR011990">
    <property type="entry name" value="TPR-like_helical_dom_sf"/>
</dbReference>
<feature type="transmembrane region" description="Helical" evidence="4">
    <location>
        <begin position="245"/>
        <end position="274"/>
    </location>
</feature>
<name>A0ABT6F6I7_9BACT</name>
<keyword evidence="6" id="KW-1185">Reference proteome</keyword>
<evidence type="ECO:0000256" key="2">
    <source>
        <dbReference type="SAM" id="Coils"/>
    </source>
</evidence>
<feature type="transmembrane region" description="Helical" evidence="4">
    <location>
        <begin position="185"/>
        <end position="207"/>
    </location>
</feature>
<proteinExistence type="predicted"/>
<feature type="transmembrane region" description="Helical" evidence="4">
    <location>
        <begin position="155"/>
        <end position="176"/>
    </location>
</feature>
<dbReference type="EMBL" id="JARRAG010000001">
    <property type="protein sequence ID" value="MDG3003203.1"/>
    <property type="molecule type" value="Genomic_DNA"/>
</dbReference>
<reference evidence="5 6" key="1">
    <citation type="submission" date="2023-03" db="EMBL/GenBank/DDBJ databases">
        <title>Paludisphaera mucosa sp. nov. a novel planctomycete from northern fen.</title>
        <authorList>
            <person name="Ivanova A."/>
        </authorList>
    </citation>
    <scope>NUCLEOTIDE SEQUENCE [LARGE SCALE GENOMIC DNA]</scope>
    <source>
        <strain evidence="5 6">Pla2</strain>
    </source>
</reference>
<keyword evidence="2" id="KW-0175">Coiled coil</keyword>
<keyword evidence="4" id="KW-0472">Membrane</keyword>
<feature type="compositionally biased region" description="Acidic residues" evidence="3">
    <location>
        <begin position="33"/>
        <end position="43"/>
    </location>
</feature>
<dbReference type="Gene3D" id="1.25.40.10">
    <property type="entry name" value="Tetratricopeptide repeat domain"/>
    <property type="match status" value="1"/>
</dbReference>
<feature type="transmembrane region" description="Helical" evidence="4">
    <location>
        <begin position="302"/>
        <end position="320"/>
    </location>
</feature>
<evidence type="ECO:0000256" key="1">
    <source>
        <dbReference type="PROSITE-ProRule" id="PRU00339"/>
    </source>
</evidence>
<feature type="coiled-coil region" evidence="2">
    <location>
        <begin position="823"/>
        <end position="850"/>
    </location>
</feature>
<feature type="region of interest" description="Disordered" evidence="3">
    <location>
        <begin position="1"/>
        <end position="50"/>
    </location>
</feature>
<feature type="compositionally biased region" description="Basic and acidic residues" evidence="3">
    <location>
        <begin position="1068"/>
        <end position="1101"/>
    </location>
</feature>
<gene>
    <name evidence="5" type="ORF">PZE19_05445</name>
</gene>
<evidence type="ECO:0008006" key="7">
    <source>
        <dbReference type="Google" id="ProtNLM"/>
    </source>
</evidence>
<evidence type="ECO:0000256" key="4">
    <source>
        <dbReference type="SAM" id="Phobius"/>
    </source>
</evidence>
<sequence length="1101" mass="119644">MTRPDASSPVPDKKRDRDDADLRHGGPVPEGSEPLDADAEPEPQPEPWTPERVTEWNAYYDLYVLGAALLLTFVASFLKTNHAPLWSNLKVGREIIARGTPLVADAFSYTEEGKTWVNVPWLFQAASAGLYNAAYSLVPEAPDDPTANRASAEQIATGALVALTAFLRLATAFVLIKIRHKGPGLWWAALCTALALGAVFGPAGLMLGGIAQPAVVGPSTWGDLFLALELFLLFRAFGQSRAGALYALVPLFLVWANVDESFLFGLLILASAVLGKFLDGRGADVEAGAPIKAGEETPRPPVSAGFATAILLASALIVLLNPSHIRIYPAALEPVTSFFSSDAPPPTLDQLSYFGRTIRSLYPGAWHWLALFYVVFVGLGAASFVVNVARFSWARFLPFVFAAFAWAVYTRYSAGFAMVLAAVAALNGQEWYQRRFGVTGRLGSGWTLWSTGGRLVSLAALFGFVAVAITGYGKSKGDQRFGFGFDPDDFAFKAAEYLAAHDDIKGNVFNWNSAQGDAVVWKAGPTRKSFVDNRANLFPNALLEQHRTLLNALRDDDPAIWKPLFDEHKISTVMIDADSARNTYRRLFQSPNWIPFYDDGQVVMFGRSDAAEPDVATFRANRLDPELRAYKIVAPTPAADRPPTPVDFIDDFLQSRSLTPPRSQTNAARRWLGGGLSADGSPAPPDPARCLLAIREARSALAQNPDDYTAYRLLSVAYRALAQQEAAVLSGIALTPENRERIAAIKPGGTLMSERLRQLVTALNYAVQTSPPPHTQAERQELMSVQYELYDAFLQLGFVDLAREQLRALLATAKPGDLASEPRLQYQALMEQLNQQVAQIEQAVSNLQIERQAGPIELGQYALSQGAAGLAITQFEDANRSNLSPTVVKPRLLDLYCSTGQPERALEVIAPSGAADPNLGDSALAPFRQGLVYKLMGNYSYATMLWQTQAVPRLAFDRTSKAIGIAGRSMRGDLVGAANDGGLIPEQVSRQANWEFDLAQCLLEWGEPERAAEHYTQALELVPDLALRPLITYYLEKIGKPVPAKKAEAPSPEPAKPAADVPIPDAAFKAEEPKSEAAKADEPKPAEPKVETPKAEAEKKP</sequence>
<protein>
    <recommendedName>
        <fullName evidence="7">Tetratricopeptide repeat protein</fullName>
    </recommendedName>
</protein>
<feature type="region of interest" description="Disordered" evidence="3">
    <location>
        <begin position="1043"/>
        <end position="1101"/>
    </location>
</feature>
<dbReference type="Proteomes" id="UP001216907">
    <property type="component" value="Unassembled WGS sequence"/>
</dbReference>
<evidence type="ECO:0000313" key="5">
    <source>
        <dbReference type="EMBL" id="MDG3003203.1"/>
    </source>
</evidence>
<evidence type="ECO:0000256" key="3">
    <source>
        <dbReference type="SAM" id="MobiDB-lite"/>
    </source>
</evidence>
<feature type="transmembrane region" description="Helical" evidence="4">
    <location>
        <begin position="452"/>
        <end position="472"/>
    </location>
</feature>
<keyword evidence="4" id="KW-1133">Transmembrane helix</keyword>
<comment type="caution">
    <text evidence="5">The sequence shown here is derived from an EMBL/GenBank/DDBJ whole genome shotgun (WGS) entry which is preliminary data.</text>
</comment>
<feature type="repeat" description="TPR" evidence="1">
    <location>
        <begin position="992"/>
        <end position="1025"/>
    </location>
</feature>
<evidence type="ECO:0000313" key="6">
    <source>
        <dbReference type="Proteomes" id="UP001216907"/>
    </source>
</evidence>
<keyword evidence="1" id="KW-0802">TPR repeat</keyword>
<organism evidence="5 6">
    <name type="scientific">Paludisphaera mucosa</name>
    <dbReference type="NCBI Taxonomy" id="3030827"/>
    <lineage>
        <taxon>Bacteria</taxon>
        <taxon>Pseudomonadati</taxon>
        <taxon>Planctomycetota</taxon>
        <taxon>Planctomycetia</taxon>
        <taxon>Isosphaerales</taxon>
        <taxon>Isosphaeraceae</taxon>
        <taxon>Paludisphaera</taxon>
    </lineage>
</organism>
<dbReference type="PROSITE" id="PS50005">
    <property type="entry name" value="TPR"/>
    <property type="match status" value="1"/>
</dbReference>
<keyword evidence="4" id="KW-0812">Transmembrane</keyword>